<dbReference type="Pfam" id="PF06693">
    <property type="entry name" value="DUF1190"/>
    <property type="match status" value="1"/>
</dbReference>
<dbReference type="EMBL" id="FOCM01000004">
    <property type="protein sequence ID" value="SEN43754.1"/>
    <property type="molecule type" value="Genomic_DNA"/>
</dbReference>
<sequence length="201" mass="20880">MTRQTPPTRPRKRARTARVLLLGSAAFGLAACQEDRVEAKVFPSVEECRALAELPQNDFTVDDCASGFAEAQEVHRESAPRYESQALCEEQHGGECAVETRSDGSSIFLPLLAGYMIGNMMGGRGMGAKPLYRTPGGSFATPGGGTVLSGNRGSTTLRSSSFGASPNTRTAAPLSRAAVQSRGGFGAARTGGGFGGRSFGG</sequence>
<evidence type="ECO:0000313" key="3">
    <source>
        <dbReference type="Proteomes" id="UP000199372"/>
    </source>
</evidence>
<dbReference type="AlphaFoldDB" id="A0A1H8GJ41"/>
<gene>
    <name evidence="2" type="ORF">SAMN04488011_10492</name>
</gene>
<name>A0A1H8GJ41_9RHOB</name>
<evidence type="ECO:0000313" key="2">
    <source>
        <dbReference type="EMBL" id="SEN43754.1"/>
    </source>
</evidence>
<dbReference type="OrthoDB" id="8160435at2"/>
<protein>
    <submittedName>
        <fullName evidence="2">Uncharacterized conserved protein YgiB, involved in bioifilm formation, UPF0441/DUF1190 family</fullName>
    </submittedName>
</protein>
<dbReference type="PROSITE" id="PS51257">
    <property type="entry name" value="PROKAR_LIPOPROTEIN"/>
    <property type="match status" value="1"/>
</dbReference>
<reference evidence="3" key="1">
    <citation type="submission" date="2016-10" db="EMBL/GenBank/DDBJ databases">
        <authorList>
            <person name="Varghese N."/>
            <person name="Submissions S."/>
        </authorList>
    </citation>
    <scope>NUCLEOTIDE SEQUENCE [LARGE SCALE GENOMIC DNA]</scope>
    <source>
        <strain evidence="3">DSM 26893</strain>
    </source>
</reference>
<feature type="chain" id="PRO_5011445933" evidence="1">
    <location>
        <begin position="31"/>
        <end position="201"/>
    </location>
</feature>
<dbReference type="Proteomes" id="UP000199372">
    <property type="component" value="Unassembled WGS sequence"/>
</dbReference>
<proteinExistence type="predicted"/>
<keyword evidence="1" id="KW-0732">Signal</keyword>
<keyword evidence="3" id="KW-1185">Reference proteome</keyword>
<organism evidence="2 3">
    <name type="scientific">Palleronia pelagia</name>
    <dbReference type="NCBI Taxonomy" id="387096"/>
    <lineage>
        <taxon>Bacteria</taxon>
        <taxon>Pseudomonadati</taxon>
        <taxon>Pseudomonadota</taxon>
        <taxon>Alphaproteobacteria</taxon>
        <taxon>Rhodobacterales</taxon>
        <taxon>Roseobacteraceae</taxon>
        <taxon>Palleronia</taxon>
    </lineage>
</organism>
<evidence type="ECO:0000256" key="1">
    <source>
        <dbReference type="SAM" id="SignalP"/>
    </source>
</evidence>
<dbReference type="InterPro" id="IPR009576">
    <property type="entry name" value="Biofilm_formation_YgiB"/>
</dbReference>
<dbReference type="RefSeq" id="WP_091845340.1">
    <property type="nucleotide sequence ID" value="NZ_FOCM01000004.1"/>
</dbReference>
<feature type="signal peptide" evidence="1">
    <location>
        <begin position="1"/>
        <end position="30"/>
    </location>
</feature>
<accession>A0A1H8GJ41</accession>